<dbReference type="GO" id="GO:0016592">
    <property type="term" value="C:mediator complex"/>
    <property type="evidence" value="ECO:0007669"/>
    <property type="project" value="InterPro"/>
</dbReference>
<accession>A0A8J5SK05</accession>
<dbReference type="PANTHER" id="PTHR36406">
    <property type="entry name" value="MEDIATOR OF RNA POLYMERASE II TRANSCRIPTION SUBUNIT 30"/>
    <property type="match status" value="1"/>
</dbReference>
<proteinExistence type="predicted"/>
<dbReference type="OrthoDB" id="532289at2759"/>
<sequence length="167" mass="18028">MAVAEETGRRQELAGEGQRHLEEAIAAAFQILTSIDHGLCNLALCPSSHHQQQDPPAVAGSDGSSGPAGCGGREAGPGHDMSLDEARHRYKTAVTALRASIAAVSSCAQDIGSIEDKEDNVEIKRLEERASVLRREIEIKTKNVKCLIDQLRDLILDLSMWQSPFSV</sequence>
<feature type="compositionally biased region" description="Gly residues" evidence="1">
    <location>
        <begin position="66"/>
        <end position="75"/>
    </location>
</feature>
<keyword evidence="3" id="KW-1185">Reference proteome</keyword>
<dbReference type="EMBL" id="JAAALK010000283">
    <property type="protein sequence ID" value="KAG8070767.1"/>
    <property type="molecule type" value="Genomic_DNA"/>
</dbReference>
<evidence type="ECO:0008006" key="4">
    <source>
        <dbReference type="Google" id="ProtNLM"/>
    </source>
</evidence>
<evidence type="ECO:0000256" key="1">
    <source>
        <dbReference type="SAM" id="MobiDB-lite"/>
    </source>
</evidence>
<dbReference type="AlphaFoldDB" id="A0A8J5SK05"/>
<feature type="region of interest" description="Disordered" evidence="1">
    <location>
        <begin position="50"/>
        <end position="81"/>
    </location>
</feature>
<reference evidence="2" key="2">
    <citation type="submission" date="2021-02" db="EMBL/GenBank/DDBJ databases">
        <authorList>
            <person name="Kimball J.A."/>
            <person name="Haas M.W."/>
            <person name="Macchietto M."/>
            <person name="Kono T."/>
            <person name="Duquette J."/>
            <person name="Shao M."/>
        </authorList>
    </citation>
    <scope>NUCLEOTIDE SEQUENCE</scope>
    <source>
        <tissue evidence="2">Fresh leaf tissue</tissue>
    </source>
</reference>
<protein>
    <recommendedName>
        <fullName evidence="4">Mediator of RNA polymerase II transcription subunit 30</fullName>
    </recommendedName>
</protein>
<dbReference type="InterPro" id="IPR034568">
    <property type="entry name" value="MED30"/>
</dbReference>
<name>A0A8J5SK05_ZIZPA</name>
<evidence type="ECO:0000313" key="3">
    <source>
        <dbReference type="Proteomes" id="UP000729402"/>
    </source>
</evidence>
<comment type="caution">
    <text evidence="2">The sequence shown here is derived from an EMBL/GenBank/DDBJ whole genome shotgun (WGS) entry which is preliminary data.</text>
</comment>
<gene>
    <name evidence="2" type="ORF">GUJ93_ZPchr0006g40796</name>
</gene>
<evidence type="ECO:0000313" key="2">
    <source>
        <dbReference type="EMBL" id="KAG8070767.1"/>
    </source>
</evidence>
<dbReference type="Proteomes" id="UP000729402">
    <property type="component" value="Unassembled WGS sequence"/>
</dbReference>
<dbReference type="PANTHER" id="PTHR36406:SF2">
    <property type="entry name" value="MEDIATOR OF RNA POLYMERASE II TRANSCRIPTION SUBUNIT 30"/>
    <property type="match status" value="1"/>
</dbReference>
<organism evidence="2 3">
    <name type="scientific">Zizania palustris</name>
    <name type="common">Northern wild rice</name>
    <dbReference type="NCBI Taxonomy" id="103762"/>
    <lineage>
        <taxon>Eukaryota</taxon>
        <taxon>Viridiplantae</taxon>
        <taxon>Streptophyta</taxon>
        <taxon>Embryophyta</taxon>
        <taxon>Tracheophyta</taxon>
        <taxon>Spermatophyta</taxon>
        <taxon>Magnoliopsida</taxon>
        <taxon>Liliopsida</taxon>
        <taxon>Poales</taxon>
        <taxon>Poaceae</taxon>
        <taxon>BOP clade</taxon>
        <taxon>Oryzoideae</taxon>
        <taxon>Oryzeae</taxon>
        <taxon>Zizaniinae</taxon>
        <taxon>Zizania</taxon>
    </lineage>
</organism>
<reference evidence="2" key="1">
    <citation type="journal article" date="2021" name="bioRxiv">
        <title>Whole Genome Assembly and Annotation of Northern Wild Rice, Zizania palustris L., Supports a Whole Genome Duplication in the Zizania Genus.</title>
        <authorList>
            <person name="Haas M."/>
            <person name="Kono T."/>
            <person name="Macchietto M."/>
            <person name="Millas R."/>
            <person name="McGilp L."/>
            <person name="Shao M."/>
            <person name="Duquette J."/>
            <person name="Hirsch C.N."/>
            <person name="Kimball J."/>
        </authorList>
    </citation>
    <scope>NUCLEOTIDE SEQUENCE</scope>
    <source>
        <tissue evidence="2">Fresh leaf tissue</tissue>
    </source>
</reference>